<dbReference type="InterPro" id="IPR023198">
    <property type="entry name" value="PGP-like_dom2"/>
</dbReference>
<dbReference type="InterPro" id="IPR036412">
    <property type="entry name" value="HAD-like_sf"/>
</dbReference>
<proteinExistence type="predicted"/>
<dbReference type="AlphaFoldDB" id="A0A6N7XQM8"/>
<reference evidence="1 2" key="1">
    <citation type="submission" date="2019-08" db="EMBL/GenBank/DDBJ databases">
        <title>In-depth cultivation of the pig gut microbiome towards novel bacterial diversity and tailored functional studies.</title>
        <authorList>
            <person name="Wylensek D."/>
            <person name="Hitch T.C.A."/>
            <person name="Clavel T."/>
        </authorList>
    </citation>
    <scope>NUCLEOTIDE SEQUENCE [LARGE SCALE GENOMIC DNA]</scope>
    <source>
        <strain evidence="1 2">CA-Schmier-601-WT-1</strain>
    </source>
</reference>
<evidence type="ECO:0000313" key="1">
    <source>
        <dbReference type="EMBL" id="MST72249.1"/>
    </source>
</evidence>
<dbReference type="Gene3D" id="1.10.150.240">
    <property type="entry name" value="Putative phosphatase, domain 2"/>
    <property type="match status" value="1"/>
</dbReference>
<dbReference type="PRINTS" id="PR00413">
    <property type="entry name" value="HADHALOGNASE"/>
</dbReference>
<dbReference type="SUPFAM" id="SSF56784">
    <property type="entry name" value="HAD-like"/>
    <property type="match status" value="1"/>
</dbReference>
<dbReference type="PANTHER" id="PTHR18901">
    <property type="entry name" value="2-DEOXYGLUCOSE-6-PHOSPHATE PHOSPHATASE 2"/>
    <property type="match status" value="1"/>
</dbReference>
<dbReference type="SFLD" id="SFLDG01129">
    <property type="entry name" value="C1.5:_HAD__Beta-PGM__Phosphata"/>
    <property type="match status" value="1"/>
</dbReference>
<dbReference type="Proteomes" id="UP000469325">
    <property type="component" value="Unassembled WGS sequence"/>
</dbReference>
<gene>
    <name evidence="1" type="ORF">FYJ68_03890</name>
</gene>
<dbReference type="InterPro" id="IPR023214">
    <property type="entry name" value="HAD_sf"/>
</dbReference>
<dbReference type="GO" id="GO:0016791">
    <property type="term" value="F:phosphatase activity"/>
    <property type="evidence" value="ECO:0007669"/>
    <property type="project" value="TreeGrafter"/>
</dbReference>
<keyword evidence="2" id="KW-1185">Reference proteome</keyword>
<organism evidence="1 2">
    <name type="scientific">Olsenella porci</name>
    <dbReference type="NCBI Taxonomy" id="2652279"/>
    <lineage>
        <taxon>Bacteria</taxon>
        <taxon>Bacillati</taxon>
        <taxon>Actinomycetota</taxon>
        <taxon>Coriobacteriia</taxon>
        <taxon>Coriobacteriales</taxon>
        <taxon>Atopobiaceae</taxon>
        <taxon>Olsenella</taxon>
    </lineage>
</organism>
<name>A0A6N7XQM8_9ACTN</name>
<dbReference type="Gene3D" id="3.40.50.1000">
    <property type="entry name" value="HAD superfamily/HAD-like"/>
    <property type="match status" value="1"/>
</dbReference>
<dbReference type="Pfam" id="PF00702">
    <property type="entry name" value="Hydrolase"/>
    <property type="match status" value="1"/>
</dbReference>
<dbReference type="InterPro" id="IPR006439">
    <property type="entry name" value="HAD-SF_hydro_IA"/>
</dbReference>
<comment type="caution">
    <text evidence="1">The sequence shown here is derived from an EMBL/GenBank/DDBJ whole genome shotgun (WGS) entry which is preliminary data.</text>
</comment>
<protein>
    <submittedName>
        <fullName evidence="1">HAD family phosphatase</fullName>
    </submittedName>
</protein>
<sequence>MAQAPDGLWPPRFGAAVFDFDGTLSDTSALWKQVDRIFLAQRGLTPDAEYSRAMSTLGFAAGAEYTVRRYGLDERPEDICLEWNRMGRALYETQATLRPGAEAYLRALRDRGIPIGLATTNDPDVLRSMRSIHVDRLFDVVVTNRECPVPKDRPDIYLTCADRLGHQPGSCIVFEDIVPGIRSARGAGFLTCAVRTGDGIQHEAQIRREADLWLEDWRDIAVGDGEG</sequence>
<dbReference type="PANTHER" id="PTHR18901:SF38">
    <property type="entry name" value="PSEUDOURIDINE-5'-PHOSPHATASE"/>
    <property type="match status" value="1"/>
</dbReference>
<dbReference type="SFLD" id="SFLDS00003">
    <property type="entry name" value="Haloacid_Dehalogenase"/>
    <property type="match status" value="1"/>
</dbReference>
<dbReference type="NCBIfam" id="TIGR01509">
    <property type="entry name" value="HAD-SF-IA-v3"/>
    <property type="match status" value="1"/>
</dbReference>
<evidence type="ECO:0000313" key="2">
    <source>
        <dbReference type="Proteomes" id="UP000469325"/>
    </source>
</evidence>
<dbReference type="CDD" id="cd07505">
    <property type="entry name" value="HAD_BPGM-like"/>
    <property type="match status" value="1"/>
</dbReference>
<accession>A0A6N7XQM8</accession>
<dbReference type="RefSeq" id="WP_154434148.1">
    <property type="nucleotide sequence ID" value="NZ_VUNC01000002.1"/>
</dbReference>
<dbReference type="EMBL" id="VUNC01000002">
    <property type="protein sequence ID" value="MST72249.1"/>
    <property type="molecule type" value="Genomic_DNA"/>
</dbReference>